<comment type="subcellular location">
    <subcellularLocation>
        <location evidence="1">Cell membrane</location>
        <topology evidence="1">Multi-pass membrane protein</topology>
    </subcellularLocation>
</comment>
<dbReference type="RefSeq" id="WP_109587096.1">
    <property type="nucleotide sequence ID" value="NZ_JAXEIU010000053.1"/>
</dbReference>
<evidence type="ECO:0000256" key="6">
    <source>
        <dbReference type="SAM" id="Phobius"/>
    </source>
</evidence>
<feature type="transmembrane region" description="Helical" evidence="6">
    <location>
        <begin position="489"/>
        <end position="506"/>
    </location>
</feature>
<name>A0ABX5LTD1_9BACT</name>
<sequence>MRFDEFRKFLSPLSERPALAAFFAATLLLTSAEFPLYGIAFMPILVLALWAFPAFSRRISLAVLLFFVIRLWISSFFSANEPAFPKNLPQEGSGFVESVIDRPEGVAVIVESENGKFRLSKKQAPFPMPGDSIQFTAKWFPIEPPTLPGGFDSPKWLKSQGLAGFGKLESFQVISHRFVLEKAFSAFRRHLKNYFGKYLSPAESGLLIGLLAGDRSNIPDALQSGFRRAGIVHVLAISGFHVVLLSGMILLLLKATRMPHRAASLCAIFLMLIYAPAAGGSPAVLRAVFMFSVVQCGLLFERKADSLNSLGVALLILTAVHPDVIWNVGFQLSASATAGIIAYGKRNPLTTKNEFLRKNKIWNFLENYVFAAVWITLVATASTAPFLIWSFHSLSPISIVGNIFVVPLVSLGMQAGVFALLLPIPVCAEAFCAAAGFLFRLSAFLVGKISAVTLASVTAGPFPIWILLLIGLVVLSLGKFRENFWVRRIVLISLCLFGGYFLYTALSPKISPSWEVTVLDIGQGDCILVKSPKGNAYLVDAGVNSGKRNVANDKIIPYLQNEGIWKLKGIIITHPDLDHFSGAEVLLREFPVENLWIQECARFTEKPEWMRVLSTATIRNVAIQDLRRGMIFREEFYANPEEKIPWEMRVLHPDPTQCGETNSESITLRIEGVGGSMLLTGDLTKEGEAEILQTDIALKTDILKLGHHGSKTSSSREFLEAVQPEIAIASNGKHNRFRHPHKVVVERLDSLKIPLLNTSKVGTVFVHFNESGHQIYSTANSDFSE</sequence>
<dbReference type="CDD" id="cd07731">
    <property type="entry name" value="ComA-like_MBL-fold"/>
    <property type="match status" value="1"/>
</dbReference>
<evidence type="ECO:0000259" key="7">
    <source>
        <dbReference type="SMART" id="SM00849"/>
    </source>
</evidence>
<feature type="transmembrane region" description="Helical" evidence="6">
    <location>
        <begin position="231"/>
        <end position="253"/>
    </location>
</feature>
<dbReference type="SMART" id="SM00849">
    <property type="entry name" value="Lactamase_B"/>
    <property type="match status" value="1"/>
</dbReference>
<feature type="transmembrane region" description="Helical" evidence="6">
    <location>
        <begin position="20"/>
        <end position="52"/>
    </location>
</feature>
<comment type="caution">
    <text evidence="8">The sequence shown here is derived from an EMBL/GenBank/DDBJ whole genome shotgun (WGS) entry which is preliminary data.</text>
</comment>
<organism evidence="8 9">
    <name type="scientific">Hallerella porci</name>
    <dbReference type="NCBI Taxonomy" id="1945871"/>
    <lineage>
        <taxon>Bacteria</taxon>
        <taxon>Pseudomonadati</taxon>
        <taxon>Fibrobacterota</taxon>
        <taxon>Fibrobacteria</taxon>
        <taxon>Fibrobacterales</taxon>
        <taxon>Fibrobacteraceae</taxon>
        <taxon>Hallerella</taxon>
    </lineage>
</organism>
<dbReference type="InterPro" id="IPR001279">
    <property type="entry name" value="Metallo-B-lactamas"/>
</dbReference>
<dbReference type="InterPro" id="IPR004797">
    <property type="entry name" value="Competence_ComEC/Rec2"/>
</dbReference>
<dbReference type="NCBIfam" id="TIGR00361">
    <property type="entry name" value="ComEC_Rec2"/>
    <property type="match status" value="1"/>
</dbReference>
<evidence type="ECO:0000256" key="5">
    <source>
        <dbReference type="ARBA" id="ARBA00023136"/>
    </source>
</evidence>
<keyword evidence="3 6" id="KW-0812">Transmembrane</keyword>
<feature type="transmembrane region" description="Helical" evidence="6">
    <location>
        <begin position="365"/>
        <end position="388"/>
    </location>
</feature>
<proteinExistence type="predicted"/>
<accession>A0ABX5LTD1</accession>
<dbReference type="Gene3D" id="3.60.15.10">
    <property type="entry name" value="Ribonuclease Z/Hydroxyacylglutathione hydrolase-like"/>
    <property type="match status" value="1"/>
</dbReference>
<feature type="transmembrane region" description="Helical" evidence="6">
    <location>
        <begin position="394"/>
        <end position="411"/>
    </location>
</feature>
<keyword evidence="5 6" id="KW-0472">Membrane</keyword>
<dbReference type="InterPro" id="IPR052159">
    <property type="entry name" value="Competence_DNA_uptake"/>
</dbReference>
<dbReference type="Proteomes" id="UP000245523">
    <property type="component" value="Unassembled WGS sequence"/>
</dbReference>
<evidence type="ECO:0000256" key="2">
    <source>
        <dbReference type="ARBA" id="ARBA00022475"/>
    </source>
</evidence>
<dbReference type="Pfam" id="PF03772">
    <property type="entry name" value="Competence"/>
    <property type="match status" value="1"/>
</dbReference>
<evidence type="ECO:0000313" key="8">
    <source>
        <dbReference type="EMBL" id="PWL04183.1"/>
    </source>
</evidence>
<dbReference type="PANTHER" id="PTHR30619">
    <property type="entry name" value="DNA INTERNALIZATION/COMPETENCE PROTEIN COMEC/REC2"/>
    <property type="match status" value="1"/>
</dbReference>
<keyword evidence="4 6" id="KW-1133">Transmembrane helix</keyword>
<dbReference type="InterPro" id="IPR004477">
    <property type="entry name" value="ComEC_N"/>
</dbReference>
<reference evidence="8 9" key="1">
    <citation type="submission" date="2018-05" db="EMBL/GenBank/DDBJ databases">
        <title>Animal gut microbial communities from fecal samples from Wisconsin, USA.</title>
        <authorList>
            <person name="Neumann A."/>
        </authorList>
    </citation>
    <scope>NUCLEOTIDE SEQUENCE [LARGE SCALE GENOMIC DNA]</scope>
    <source>
        <strain evidence="8 9">UWS4</strain>
    </source>
</reference>
<feature type="transmembrane region" description="Helical" evidence="6">
    <location>
        <begin position="59"/>
        <end position="79"/>
    </location>
</feature>
<dbReference type="InterPro" id="IPR035681">
    <property type="entry name" value="ComA-like_MBL"/>
</dbReference>
<gene>
    <name evidence="8" type="ORF">B0H50_101196</name>
</gene>
<evidence type="ECO:0000256" key="1">
    <source>
        <dbReference type="ARBA" id="ARBA00004651"/>
    </source>
</evidence>
<evidence type="ECO:0000313" key="9">
    <source>
        <dbReference type="Proteomes" id="UP000245523"/>
    </source>
</evidence>
<dbReference type="SUPFAM" id="SSF56281">
    <property type="entry name" value="Metallo-hydrolase/oxidoreductase"/>
    <property type="match status" value="1"/>
</dbReference>
<dbReference type="InterPro" id="IPR036866">
    <property type="entry name" value="RibonucZ/Hydroxyglut_hydro"/>
</dbReference>
<feature type="transmembrane region" description="Helical" evidence="6">
    <location>
        <begin position="265"/>
        <end position="285"/>
    </location>
</feature>
<dbReference type="PANTHER" id="PTHR30619:SF1">
    <property type="entry name" value="RECOMBINATION PROTEIN 2"/>
    <property type="match status" value="1"/>
</dbReference>
<evidence type="ECO:0000256" key="4">
    <source>
        <dbReference type="ARBA" id="ARBA00022989"/>
    </source>
</evidence>
<protein>
    <submittedName>
        <fullName evidence="8">Competence protein ComEC</fullName>
    </submittedName>
</protein>
<feature type="transmembrane region" description="Helical" evidence="6">
    <location>
        <begin position="418"/>
        <end position="439"/>
    </location>
</feature>
<dbReference type="EMBL" id="QGHD01000001">
    <property type="protein sequence ID" value="PWL04183.1"/>
    <property type="molecule type" value="Genomic_DNA"/>
</dbReference>
<feature type="transmembrane region" description="Helical" evidence="6">
    <location>
        <begin position="451"/>
        <end position="477"/>
    </location>
</feature>
<feature type="domain" description="Metallo-beta-lactamase" evidence="7">
    <location>
        <begin position="523"/>
        <end position="733"/>
    </location>
</feature>
<dbReference type="Pfam" id="PF00753">
    <property type="entry name" value="Lactamase_B"/>
    <property type="match status" value="1"/>
</dbReference>
<evidence type="ECO:0000256" key="3">
    <source>
        <dbReference type="ARBA" id="ARBA00022692"/>
    </source>
</evidence>
<keyword evidence="2" id="KW-1003">Cell membrane</keyword>
<dbReference type="NCBIfam" id="TIGR00360">
    <property type="entry name" value="ComEC_N-term"/>
    <property type="match status" value="1"/>
</dbReference>
<keyword evidence="9" id="KW-1185">Reference proteome</keyword>